<proteinExistence type="predicted"/>
<accession>A0A9J6C1B4</accession>
<dbReference type="SUPFAM" id="SSF57603">
    <property type="entry name" value="FnI-like domain"/>
    <property type="match status" value="1"/>
</dbReference>
<dbReference type="EMBL" id="JADBJN010000002">
    <property type="protein sequence ID" value="KAG5675964.1"/>
    <property type="molecule type" value="Genomic_DNA"/>
</dbReference>
<dbReference type="Pfam" id="PF00093">
    <property type="entry name" value="VWC"/>
    <property type="match status" value="1"/>
</dbReference>
<evidence type="ECO:0000259" key="3">
    <source>
        <dbReference type="Pfam" id="PF00093"/>
    </source>
</evidence>
<evidence type="ECO:0000313" key="4">
    <source>
        <dbReference type="EMBL" id="KAG5675964.1"/>
    </source>
</evidence>
<name>A0A9J6C1B4_POLVA</name>
<dbReference type="InterPro" id="IPR001007">
    <property type="entry name" value="VWF_dom"/>
</dbReference>
<feature type="compositionally biased region" description="Polar residues" evidence="1">
    <location>
        <begin position="57"/>
        <end position="86"/>
    </location>
</feature>
<sequence>MKIIKKSIVIICIVLMLLSISDAAEKKKKKSRKSKTVQTPVIRPQRQQPDYSDIENIDTNFDYDQNGNEGSDRVSSQPNENQWQNAPYTCQYNGRWYREREEFKSGPNDCMTCVCIDTEVACDDRECQISTTEYPQFTDFARGPPRFPQSRQEQFGSRAQSQQTQGAQTQRQSLAQKHDRLISLSSLIANDEDDFF</sequence>
<feature type="compositionally biased region" description="Low complexity" evidence="1">
    <location>
        <begin position="156"/>
        <end position="172"/>
    </location>
</feature>
<comment type="caution">
    <text evidence="4">The sequence shown here is derived from an EMBL/GenBank/DDBJ whole genome shotgun (WGS) entry which is preliminary data.</text>
</comment>
<feature type="region of interest" description="Disordered" evidence="1">
    <location>
        <begin position="140"/>
        <end position="176"/>
    </location>
</feature>
<keyword evidence="2" id="KW-0732">Signal</keyword>
<feature type="chain" id="PRO_5039948947" description="VWFC domain-containing protein" evidence="2">
    <location>
        <begin position="24"/>
        <end position="196"/>
    </location>
</feature>
<protein>
    <recommendedName>
        <fullName evidence="3">VWFC domain-containing protein</fullName>
    </recommendedName>
</protein>
<evidence type="ECO:0000313" key="5">
    <source>
        <dbReference type="Proteomes" id="UP001107558"/>
    </source>
</evidence>
<reference evidence="4" key="1">
    <citation type="submission" date="2021-03" db="EMBL/GenBank/DDBJ databases">
        <title>Chromosome level genome of the anhydrobiotic midge Polypedilum vanderplanki.</title>
        <authorList>
            <person name="Yoshida Y."/>
            <person name="Kikawada T."/>
            <person name="Gusev O."/>
        </authorList>
    </citation>
    <scope>NUCLEOTIDE SEQUENCE</scope>
    <source>
        <strain evidence="4">NIAS01</strain>
        <tissue evidence="4">Whole body or cell culture</tissue>
    </source>
</reference>
<keyword evidence="5" id="KW-1185">Reference proteome</keyword>
<dbReference type="Proteomes" id="UP001107558">
    <property type="component" value="Chromosome 2"/>
</dbReference>
<feature type="region of interest" description="Disordered" evidence="1">
    <location>
        <begin position="28"/>
        <end position="86"/>
    </location>
</feature>
<dbReference type="AlphaFoldDB" id="A0A9J6C1B4"/>
<evidence type="ECO:0000256" key="2">
    <source>
        <dbReference type="SAM" id="SignalP"/>
    </source>
</evidence>
<evidence type="ECO:0000256" key="1">
    <source>
        <dbReference type="SAM" id="MobiDB-lite"/>
    </source>
</evidence>
<feature type="domain" description="VWFC" evidence="3">
    <location>
        <begin position="90"/>
        <end position="131"/>
    </location>
</feature>
<feature type="signal peptide" evidence="2">
    <location>
        <begin position="1"/>
        <end position="23"/>
    </location>
</feature>
<dbReference type="Gene3D" id="2.10.70.10">
    <property type="entry name" value="Complement Module, domain 1"/>
    <property type="match status" value="1"/>
</dbReference>
<gene>
    <name evidence="4" type="ORF">PVAND_005820</name>
</gene>
<organism evidence="4 5">
    <name type="scientific">Polypedilum vanderplanki</name>
    <name type="common">Sleeping chironomid midge</name>
    <dbReference type="NCBI Taxonomy" id="319348"/>
    <lineage>
        <taxon>Eukaryota</taxon>
        <taxon>Metazoa</taxon>
        <taxon>Ecdysozoa</taxon>
        <taxon>Arthropoda</taxon>
        <taxon>Hexapoda</taxon>
        <taxon>Insecta</taxon>
        <taxon>Pterygota</taxon>
        <taxon>Neoptera</taxon>
        <taxon>Endopterygota</taxon>
        <taxon>Diptera</taxon>
        <taxon>Nematocera</taxon>
        <taxon>Chironomoidea</taxon>
        <taxon>Chironomidae</taxon>
        <taxon>Chironominae</taxon>
        <taxon>Polypedilum</taxon>
        <taxon>Polypedilum</taxon>
    </lineage>
</organism>